<sequence>MDGNTFDVSSVDDIVSEQMKVDEIQKPGNSFGNTISPLNLSFQGFPSNLFM</sequence>
<dbReference type="EMBL" id="LXQA010706786">
    <property type="protein sequence ID" value="MCI67005.1"/>
    <property type="molecule type" value="Genomic_DNA"/>
</dbReference>
<evidence type="ECO:0000313" key="1">
    <source>
        <dbReference type="EMBL" id="MCI67005.1"/>
    </source>
</evidence>
<reference evidence="1 2" key="1">
    <citation type="journal article" date="2018" name="Front. Plant Sci.">
        <title>Red Clover (Trifolium pratense) and Zigzag Clover (T. medium) - A Picture of Genomic Similarities and Differences.</title>
        <authorList>
            <person name="Dluhosova J."/>
            <person name="Istvanek J."/>
            <person name="Nedelnik J."/>
            <person name="Repkova J."/>
        </authorList>
    </citation>
    <scope>NUCLEOTIDE SEQUENCE [LARGE SCALE GENOMIC DNA]</scope>
    <source>
        <strain evidence="2">cv. 10/8</strain>
        <tissue evidence="1">Leaf</tissue>
    </source>
</reference>
<comment type="caution">
    <text evidence="1">The sequence shown here is derived from an EMBL/GenBank/DDBJ whole genome shotgun (WGS) entry which is preliminary data.</text>
</comment>
<evidence type="ECO:0000313" key="2">
    <source>
        <dbReference type="Proteomes" id="UP000265520"/>
    </source>
</evidence>
<name>A0A392U5J5_9FABA</name>
<dbReference type="Proteomes" id="UP000265520">
    <property type="component" value="Unassembled WGS sequence"/>
</dbReference>
<organism evidence="1 2">
    <name type="scientific">Trifolium medium</name>
    <dbReference type="NCBI Taxonomy" id="97028"/>
    <lineage>
        <taxon>Eukaryota</taxon>
        <taxon>Viridiplantae</taxon>
        <taxon>Streptophyta</taxon>
        <taxon>Embryophyta</taxon>
        <taxon>Tracheophyta</taxon>
        <taxon>Spermatophyta</taxon>
        <taxon>Magnoliopsida</taxon>
        <taxon>eudicotyledons</taxon>
        <taxon>Gunneridae</taxon>
        <taxon>Pentapetalae</taxon>
        <taxon>rosids</taxon>
        <taxon>fabids</taxon>
        <taxon>Fabales</taxon>
        <taxon>Fabaceae</taxon>
        <taxon>Papilionoideae</taxon>
        <taxon>50 kb inversion clade</taxon>
        <taxon>NPAAA clade</taxon>
        <taxon>Hologalegina</taxon>
        <taxon>IRL clade</taxon>
        <taxon>Trifolieae</taxon>
        <taxon>Trifolium</taxon>
    </lineage>
</organism>
<feature type="non-terminal residue" evidence="1">
    <location>
        <position position="51"/>
    </location>
</feature>
<dbReference type="AlphaFoldDB" id="A0A392U5J5"/>
<protein>
    <submittedName>
        <fullName evidence="1">Zinc finger CCCH domain-containing protein</fullName>
    </submittedName>
</protein>
<keyword evidence="2" id="KW-1185">Reference proteome</keyword>
<accession>A0A392U5J5</accession>
<proteinExistence type="predicted"/>